<evidence type="ECO:0000313" key="2">
    <source>
        <dbReference type="Proteomes" id="UP000793456"/>
    </source>
</evidence>
<sequence>MAESTSPKSSSGDFAKKVQRRLSRGKEKVLQRLGKTMESRDEEFEQSLRQFNDQQTDGNRMYKDLRNYINAVRDMREASRRLNQSLFDSYETDWAGEEDLGAIVEGEDLLWNDYEVKLLDQAVRTMETYVSQFPDVREKIGKRGRKLIDYDSSLHHLEAVQTAKKRDDIKINKAEEEKNAAKIVYEGINNELKEELPALYDSRIGCYVSVFSAVSNLRDIFYKEMGTLNLDLQNVIKELQAQHPEKVFAVKGLQRYGSLKRRSLMSPRAWKASFSEFHRNYSPKPGQRSSLKSPEKPRHSTLSRESSFLRGSSESSIPESPTSESGDPDTGTSHGENHGSPAAGEDTAAGTAGNELGEDISQVEEEKKGLKEEESEPKPAAESDNKGDGEKAPPSESSSELNNSCDSESIDEQLSAADNGPLHIEEGEDNPADFSAGLENGKVSEVKELSIPHKDAPAEIQASTDSKNTVV</sequence>
<accession>A0ACD3RD26</accession>
<dbReference type="EMBL" id="CM011681">
    <property type="protein sequence ID" value="TMS16876.1"/>
    <property type="molecule type" value="Genomic_DNA"/>
</dbReference>
<dbReference type="Proteomes" id="UP000793456">
    <property type="component" value="Chromosome VIII"/>
</dbReference>
<proteinExistence type="predicted"/>
<name>A0ACD3RD26_LARCR</name>
<protein>
    <submittedName>
        <fullName evidence="1">Uncharacterized protein</fullName>
    </submittedName>
</protein>
<organism evidence="1 2">
    <name type="scientific">Larimichthys crocea</name>
    <name type="common">Large yellow croaker</name>
    <name type="synonym">Pseudosciaena crocea</name>
    <dbReference type="NCBI Taxonomy" id="215358"/>
    <lineage>
        <taxon>Eukaryota</taxon>
        <taxon>Metazoa</taxon>
        <taxon>Chordata</taxon>
        <taxon>Craniata</taxon>
        <taxon>Vertebrata</taxon>
        <taxon>Euteleostomi</taxon>
        <taxon>Actinopterygii</taxon>
        <taxon>Neopterygii</taxon>
        <taxon>Teleostei</taxon>
        <taxon>Neoteleostei</taxon>
        <taxon>Acanthomorphata</taxon>
        <taxon>Eupercaria</taxon>
        <taxon>Sciaenidae</taxon>
        <taxon>Larimichthys</taxon>
    </lineage>
</organism>
<comment type="caution">
    <text evidence="1">The sequence shown here is derived from an EMBL/GenBank/DDBJ whole genome shotgun (WGS) entry which is preliminary data.</text>
</comment>
<evidence type="ECO:0000313" key="1">
    <source>
        <dbReference type="EMBL" id="TMS16876.1"/>
    </source>
</evidence>
<keyword evidence="2" id="KW-1185">Reference proteome</keyword>
<gene>
    <name evidence="1" type="ORF">E3U43_014169</name>
</gene>
<reference evidence="1" key="1">
    <citation type="submission" date="2018-11" db="EMBL/GenBank/DDBJ databases">
        <title>The sequence and de novo assembly of Larimichthys crocea genome using PacBio and Hi-C technologies.</title>
        <authorList>
            <person name="Xu P."/>
            <person name="Chen B."/>
            <person name="Zhou Z."/>
            <person name="Ke Q."/>
            <person name="Wu Y."/>
            <person name="Bai H."/>
            <person name="Pu F."/>
        </authorList>
    </citation>
    <scope>NUCLEOTIDE SEQUENCE</scope>
    <source>
        <tissue evidence="1">Muscle</tissue>
    </source>
</reference>